<keyword evidence="3" id="KW-1185">Reference proteome</keyword>
<dbReference type="EMBL" id="BMAW01023693">
    <property type="protein sequence ID" value="GFT84136.1"/>
    <property type="molecule type" value="Genomic_DNA"/>
</dbReference>
<feature type="compositionally biased region" description="Basic and acidic residues" evidence="1">
    <location>
        <begin position="74"/>
        <end position="99"/>
    </location>
</feature>
<evidence type="ECO:0000256" key="1">
    <source>
        <dbReference type="SAM" id="MobiDB-lite"/>
    </source>
</evidence>
<comment type="caution">
    <text evidence="2">The sequence shown here is derived from an EMBL/GenBank/DDBJ whole genome shotgun (WGS) entry which is preliminary data.</text>
</comment>
<dbReference type="Proteomes" id="UP000887013">
    <property type="component" value="Unassembled WGS sequence"/>
</dbReference>
<gene>
    <name evidence="2" type="ORF">NPIL_548091</name>
</gene>
<feature type="region of interest" description="Disordered" evidence="1">
    <location>
        <begin position="67"/>
        <end position="99"/>
    </location>
</feature>
<accession>A0A8X6PT04</accession>
<reference evidence="2" key="1">
    <citation type="submission" date="2020-08" db="EMBL/GenBank/DDBJ databases">
        <title>Multicomponent nature underlies the extraordinary mechanical properties of spider dragline silk.</title>
        <authorList>
            <person name="Kono N."/>
            <person name="Nakamura H."/>
            <person name="Mori M."/>
            <person name="Yoshida Y."/>
            <person name="Ohtoshi R."/>
            <person name="Malay A.D."/>
            <person name="Moran D.A.P."/>
            <person name="Tomita M."/>
            <person name="Numata K."/>
            <person name="Arakawa K."/>
        </authorList>
    </citation>
    <scope>NUCLEOTIDE SEQUENCE</scope>
</reference>
<dbReference type="AlphaFoldDB" id="A0A8X6PT04"/>
<name>A0A8X6PT04_NEPPI</name>
<sequence>MTCPNRLTRKGICAGKVMKMRVRNQFIFPLIARGLEITRVPAAQLEASNISVGKRNFVTVFKNVCTSPAAPSERGGEVGRPNDRFPGNEREREKKKQEKNSKCFGNLLNFGHSARKTFLLMGSLKTRGKTRLMGF</sequence>
<evidence type="ECO:0000313" key="3">
    <source>
        <dbReference type="Proteomes" id="UP000887013"/>
    </source>
</evidence>
<evidence type="ECO:0000313" key="2">
    <source>
        <dbReference type="EMBL" id="GFT84136.1"/>
    </source>
</evidence>
<proteinExistence type="predicted"/>
<organism evidence="2 3">
    <name type="scientific">Nephila pilipes</name>
    <name type="common">Giant wood spider</name>
    <name type="synonym">Nephila maculata</name>
    <dbReference type="NCBI Taxonomy" id="299642"/>
    <lineage>
        <taxon>Eukaryota</taxon>
        <taxon>Metazoa</taxon>
        <taxon>Ecdysozoa</taxon>
        <taxon>Arthropoda</taxon>
        <taxon>Chelicerata</taxon>
        <taxon>Arachnida</taxon>
        <taxon>Araneae</taxon>
        <taxon>Araneomorphae</taxon>
        <taxon>Entelegynae</taxon>
        <taxon>Araneoidea</taxon>
        <taxon>Nephilidae</taxon>
        <taxon>Nephila</taxon>
    </lineage>
</organism>
<protein>
    <submittedName>
        <fullName evidence="2">Uncharacterized protein</fullName>
    </submittedName>
</protein>